<dbReference type="Pfam" id="PF13692">
    <property type="entry name" value="Glyco_trans_1_4"/>
    <property type="match status" value="1"/>
</dbReference>
<dbReference type="EMBL" id="MTEJ01000161">
    <property type="protein sequence ID" value="OQX08885.1"/>
    <property type="molecule type" value="Genomic_DNA"/>
</dbReference>
<dbReference type="AlphaFoldDB" id="A0A1Y1QLZ7"/>
<dbReference type="Pfam" id="PF13439">
    <property type="entry name" value="Glyco_transf_4"/>
    <property type="match status" value="1"/>
</dbReference>
<name>A0A1Y1QLZ7_9GAMM</name>
<evidence type="ECO:0000259" key="1">
    <source>
        <dbReference type="Pfam" id="PF13439"/>
    </source>
</evidence>
<evidence type="ECO:0000313" key="2">
    <source>
        <dbReference type="EMBL" id="OQX08885.1"/>
    </source>
</evidence>
<protein>
    <recommendedName>
        <fullName evidence="1">Glycosyltransferase subfamily 4-like N-terminal domain-containing protein</fullName>
    </recommendedName>
</protein>
<dbReference type="InterPro" id="IPR028098">
    <property type="entry name" value="Glyco_trans_4-like_N"/>
</dbReference>
<dbReference type="SUPFAM" id="SSF53756">
    <property type="entry name" value="UDP-Glycosyltransferase/glycogen phosphorylase"/>
    <property type="match status" value="1"/>
</dbReference>
<dbReference type="GO" id="GO:0016758">
    <property type="term" value="F:hexosyltransferase activity"/>
    <property type="evidence" value="ECO:0007669"/>
    <property type="project" value="TreeGrafter"/>
</dbReference>
<feature type="domain" description="Glycosyltransferase subfamily 4-like N-terminal" evidence="1">
    <location>
        <begin position="28"/>
        <end position="175"/>
    </location>
</feature>
<comment type="caution">
    <text evidence="2">The sequence shown here is derived from an EMBL/GenBank/DDBJ whole genome shotgun (WGS) entry which is preliminary data.</text>
</comment>
<reference evidence="2 3" key="1">
    <citation type="submission" date="2017-01" db="EMBL/GenBank/DDBJ databases">
        <title>Novel large sulfur bacteria in the metagenomes of groundwater-fed chemosynthetic microbial mats in the Lake Huron basin.</title>
        <authorList>
            <person name="Sharrar A.M."/>
            <person name="Flood B.E."/>
            <person name="Bailey J.V."/>
            <person name="Jones D.S."/>
            <person name="Biddanda B."/>
            <person name="Ruberg S.A."/>
            <person name="Marcus D.N."/>
            <person name="Dick G.J."/>
        </authorList>
    </citation>
    <scope>NUCLEOTIDE SEQUENCE [LARGE SCALE GENOMIC DNA]</scope>
    <source>
        <strain evidence="2">A8</strain>
    </source>
</reference>
<dbReference type="PANTHER" id="PTHR45947">
    <property type="entry name" value="SULFOQUINOVOSYL TRANSFERASE SQD2"/>
    <property type="match status" value="1"/>
</dbReference>
<evidence type="ECO:0000313" key="3">
    <source>
        <dbReference type="Proteomes" id="UP000192491"/>
    </source>
</evidence>
<dbReference type="Proteomes" id="UP000192491">
    <property type="component" value="Unassembled WGS sequence"/>
</dbReference>
<accession>A0A1Y1QLZ7</accession>
<dbReference type="PANTHER" id="PTHR45947:SF3">
    <property type="entry name" value="SULFOQUINOVOSYL TRANSFERASE SQD2"/>
    <property type="match status" value="1"/>
</dbReference>
<dbReference type="Gene3D" id="3.40.50.2000">
    <property type="entry name" value="Glycogen Phosphorylase B"/>
    <property type="match status" value="2"/>
</dbReference>
<gene>
    <name evidence="2" type="ORF">BWK73_24220</name>
</gene>
<dbReference type="InterPro" id="IPR050194">
    <property type="entry name" value="Glycosyltransferase_grp1"/>
</dbReference>
<organism evidence="2 3">
    <name type="scientific">Thiothrix lacustris</name>
    <dbReference type="NCBI Taxonomy" id="525917"/>
    <lineage>
        <taxon>Bacteria</taxon>
        <taxon>Pseudomonadati</taxon>
        <taxon>Pseudomonadota</taxon>
        <taxon>Gammaproteobacteria</taxon>
        <taxon>Thiotrichales</taxon>
        <taxon>Thiotrichaceae</taxon>
        <taxon>Thiothrix</taxon>
    </lineage>
</organism>
<proteinExistence type="predicted"/>
<sequence>MMKVIHVAESFAAGVLHFVAQLTYAMPEHEHIVIHGNRPDTPTNYATLFPAGVTLVPWVGVARDISPLGDVVALYRLMRLLQQHDGDIIHLHSSKAGFLGRIAAKLIWQSERVIYTPHGVAFLRQDIPSIKQSLFIWLEKLASRCSGQVIACSASEANSFTANGIPADFINNGITCAAIPEKTPTRNPICTVVLVGRISPQKNPARYNAIAKACADQPNLRFVWVGDGELRHVLNAPNLHCTGWVSPAEVSVHLQQADIYLSTSSWEGLPLSALQAMCHRLPLVLSECTGHLDIVQAGRNGYLFQHDDTAILALKTLASDATLRERLGQGSLELVEQQFTIQQMADSYRRVYSQNSRQQPIDDDTLTFTEYQKPSPTLGGHAKLKSS</sequence>